<dbReference type="Gene3D" id="4.10.240.10">
    <property type="entry name" value="Zn(2)-C6 fungal-type DNA-binding domain"/>
    <property type="match status" value="1"/>
</dbReference>
<keyword evidence="1" id="KW-0539">Nucleus</keyword>
<comment type="caution">
    <text evidence="3">The sequence shown here is derived from an EMBL/GenBank/DDBJ whole genome shotgun (WGS) entry which is preliminary data.</text>
</comment>
<feature type="region of interest" description="Disordered" evidence="2">
    <location>
        <begin position="1"/>
        <end position="35"/>
    </location>
</feature>
<dbReference type="EMBL" id="JAZAVK010000029">
    <property type="protein sequence ID" value="KAK7429455.1"/>
    <property type="molecule type" value="Genomic_DNA"/>
</dbReference>
<evidence type="ECO:0008006" key="5">
    <source>
        <dbReference type="Google" id="ProtNLM"/>
    </source>
</evidence>
<dbReference type="InterPro" id="IPR001138">
    <property type="entry name" value="Zn2Cys6_DnaBD"/>
</dbReference>
<organism evidence="3 4">
    <name type="scientific">Neonectria magnoliae</name>
    <dbReference type="NCBI Taxonomy" id="2732573"/>
    <lineage>
        <taxon>Eukaryota</taxon>
        <taxon>Fungi</taxon>
        <taxon>Dikarya</taxon>
        <taxon>Ascomycota</taxon>
        <taxon>Pezizomycotina</taxon>
        <taxon>Sordariomycetes</taxon>
        <taxon>Hypocreomycetidae</taxon>
        <taxon>Hypocreales</taxon>
        <taxon>Nectriaceae</taxon>
        <taxon>Neonectria</taxon>
    </lineage>
</organism>
<feature type="compositionally biased region" description="Basic and acidic residues" evidence="2">
    <location>
        <begin position="99"/>
        <end position="125"/>
    </location>
</feature>
<dbReference type="Proteomes" id="UP001498421">
    <property type="component" value="Unassembled WGS sequence"/>
</dbReference>
<evidence type="ECO:0000313" key="4">
    <source>
        <dbReference type="Proteomes" id="UP001498421"/>
    </source>
</evidence>
<reference evidence="3 4" key="1">
    <citation type="journal article" date="2025" name="Microbiol. Resour. Announc.">
        <title>Draft genome sequences for Neonectria magnoliae and Neonectria punicea, canker pathogens of Liriodendron tulipifera and Acer saccharum in West Virginia.</title>
        <authorList>
            <person name="Petronek H.M."/>
            <person name="Kasson M.T."/>
            <person name="Metheny A.M."/>
            <person name="Stauder C.M."/>
            <person name="Lovett B."/>
            <person name="Lynch S.C."/>
            <person name="Garnas J.R."/>
            <person name="Kasson L.R."/>
            <person name="Stajich J.E."/>
        </authorList>
    </citation>
    <scope>NUCLEOTIDE SEQUENCE [LARGE SCALE GENOMIC DNA]</scope>
    <source>
        <strain evidence="3 4">NRRL 64651</strain>
    </source>
</reference>
<dbReference type="InterPro" id="IPR053157">
    <property type="entry name" value="Sterol_Uptake_Regulator"/>
</dbReference>
<keyword evidence="4" id="KW-1185">Reference proteome</keyword>
<accession>A0ABR1I8Y1</accession>
<proteinExistence type="predicted"/>
<feature type="compositionally biased region" description="Basic and acidic residues" evidence="2">
    <location>
        <begin position="11"/>
        <end position="23"/>
    </location>
</feature>
<evidence type="ECO:0000313" key="3">
    <source>
        <dbReference type="EMBL" id="KAK7429455.1"/>
    </source>
</evidence>
<protein>
    <recommendedName>
        <fullName evidence="5">Zn(2)-C6 fungal-type domain-containing protein</fullName>
    </recommendedName>
</protein>
<feature type="region of interest" description="Disordered" evidence="2">
    <location>
        <begin position="94"/>
        <end position="125"/>
    </location>
</feature>
<dbReference type="PANTHER" id="PTHR47784">
    <property type="entry name" value="STEROL UPTAKE CONTROL PROTEIN 2"/>
    <property type="match status" value="1"/>
</dbReference>
<dbReference type="CDD" id="cd00067">
    <property type="entry name" value="GAL4"/>
    <property type="match status" value="1"/>
</dbReference>
<sequence length="440" mass="51684">MANYMPMEVSNRNEQRETEPERKRPPKLFHKKSRNGCQQCRARRVKVRPYREDPEAFISNIKLTIEQCNEAKPICHDCHRLELTCIYDRQRMPIHAAPKPKDRSERSNSTPRTEEKNDPPESRERRKLELQLFYYYVTEAGPSLAVDKDSAEFWMVPLPKLALQSDALLYSMYFMAALHSARRDQANKDQHMKICHTYLDMAVREHAKEVAQLSKDNLDILCLTSSMLRVYYFFKLKERSLQPYQPPTEWMRATGSSSAIFRQGWPLVKDNPESIAYKMITNVPTILDDEAREGEQNRQELMHLLQREDIHEKTENWDAEVKEAYETTLSYIGGVWIAMNNHESPGMIGKKLIIFPMLVHKRFIDLIQEQRPRALAILAHYFALLAMLRCFWWIGDIGRREVLAIAEVLPQEWQDAMSWPLQIVEEQIVFTGDEDAHMEQ</sequence>
<evidence type="ECO:0000256" key="2">
    <source>
        <dbReference type="SAM" id="MobiDB-lite"/>
    </source>
</evidence>
<gene>
    <name evidence="3" type="ORF">QQZ08_004047</name>
</gene>
<dbReference type="PANTHER" id="PTHR47784:SF5">
    <property type="entry name" value="STEROL UPTAKE CONTROL PROTEIN 2"/>
    <property type="match status" value="1"/>
</dbReference>
<name>A0ABR1I8Y1_9HYPO</name>
<feature type="compositionally biased region" description="Basic residues" evidence="2">
    <location>
        <begin position="24"/>
        <end position="34"/>
    </location>
</feature>
<evidence type="ECO:0000256" key="1">
    <source>
        <dbReference type="ARBA" id="ARBA00023242"/>
    </source>
</evidence>
<dbReference type="InterPro" id="IPR036864">
    <property type="entry name" value="Zn2-C6_fun-type_DNA-bd_sf"/>
</dbReference>